<keyword evidence="3" id="KW-1185">Reference proteome</keyword>
<dbReference type="HOGENOM" id="CLU_058411_0_0_9"/>
<dbReference type="Gene3D" id="3.40.630.30">
    <property type="match status" value="2"/>
</dbReference>
<gene>
    <name evidence="2" type="ordered locus">Acfer_0904</name>
</gene>
<reference evidence="2 3" key="1">
    <citation type="journal article" date="2010" name="Stand. Genomic Sci.">
        <title>Complete genome sequence of Acidaminococcus fermentans type strain (VR4).</title>
        <authorList>
            <person name="Chang Y.J."/>
            <person name="Pukall R."/>
            <person name="Saunders E."/>
            <person name="Lapidus A."/>
            <person name="Copeland A."/>
            <person name="Nolan M."/>
            <person name="Glavina Del Rio T."/>
            <person name="Lucas S."/>
            <person name="Chen F."/>
            <person name="Tice H."/>
            <person name="Cheng J.F."/>
            <person name="Han C."/>
            <person name="Detter J.C."/>
            <person name="Bruce D."/>
            <person name="Goodwin L."/>
            <person name="Pitluck S."/>
            <person name="Mikhailova N."/>
            <person name="Liolios K."/>
            <person name="Pati A."/>
            <person name="Ivanova N."/>
            <person name="Mavromatis K."/>
            <person name="Chen A."/>
            <person name="Palaniappan K."/>
            <person name="Land M."/>
            <person name="Hauser L."/>
            <person name="Jeffries C.D."/>
            <person name="Brettin T."/>
            <person name="Rohde M."/>
            <person name="Goker M."/>
            <person name="Bristow J."/>
            <person name="Eisen J.A."/>
            <person name="Markowitz V."/>
            <person name="Hugenholtz P."/>
            <person name="Kyrpides N.C."/>
            <person name="Klenk H.P."/>
        </authorList>
    </citation>
    <scope>NUCLEOTIDE SEQUENCE [LARGE SCALE GENOMIC DNA]</scope>
    <source>
        <strain evidence="3">ATCC 25085 / DSM 20731 / CCUG 9996 / CIP 106432 / VR4</strain>
    </source>
</reference>
<evidence type="ECO:0000313" key="3">
    <source>
        <dbReference type="Proteomes" id="UP000001902"/>
    </source>
</evidence>
<dbReference type="STRING" id="591001.Acfer_0904"/>
<feature type="domain" description="Phosphatidylglycerol lysyltransferase C-terminal" evidence="1">
    <location>
        <begin position="27"/>
        <end position="292"/>
    </location>
</feature>
<dbReference type="EMBL" id="CP001859">
    <property type="protein sequence ID" value="ADB47289.1"/>
    <property type="molecule type" value="Genomic_DNA"/>
</dbReference>
<dbReference type="PANTHER" id="PTHR41373:SF1">
    <property type="entry name" value="PHOSPHATIDYLGLYCEROL LYSYLTRANSFERASE C-TERMINAL DOMAIN-CONTAINING PROTEIN"/>
    <property type="match status" value="1"/>
</dbReference>
<proteinExistence type="predicted"/>
<dbReference type="SUPFAM" id="SSF55729">
    <property type="entry name" value="Acyl-CoA N-acyltransferases (Nat)"/>
    <property type="match status" value="2"/>
</dbReference>
<evidence type="ECO:0000259" key="1">
    <source>
        <dbReference type="Pfam" id="PF09924"/>
    </source>
</evidence>
<dbReference type="AlphaFoldDB" id="D2RJN7"/>
<dbReference type="InterPro" id="IPR016732">
    <property type="entry name" value="UCP018688"/>
</dbReference>
<evidence type="ECO:0000313" key="2">
    <source>
        <dbReference type="EMBL" id="ADB47289.1"/>
    </source>
</evidence>
<dbReference type="PIRSF" id="PIRSF018688">
    <property type="entry name" value="UCP018688"/>
    <property type="match status" value="1"/>
</dbReference>
<dbReference type="Proteomes" id="UP000001902">
    <property type="component" value="Chromosome"/>
</dbReference>
<dbReference type="InterPro" id="IPR024320">
    <property type="entry name" value="LPG_synthase_C"/>
</dbReference>
<dbReference type="eggNOG" id="COG4866">
    <property type="taxonomic scope" value="Bacteria"/>
</dbReference>
<name>D2RJN7_ACIFV</name>
<dbReference type="Pfam" id="PF09924">
    <property type="entry name" value="LPG_synthase_C"/>
    <property type="match status" value="1"/>
</dbReference>
<protein>
    <submittedName>
        <fullName evidence="2">Uncharacterized conserved protein UCP018688</fullName>
    </submittedName>
</protein>
<dbReference type="PANTHER" id="PTHR41373">
    <property type="entry name" value="DUF2156 DOMAIN-CONTAINING PROTEIN"/>
    <property type="match status" value="1"/>
</dbReference>
<accession>D2RJN7</accession>
<dbReference type="KEGG" id="afn:Acfer_0904"/>
<sequence>MFILEFKHISIDDKPIFDDYFTEEDYHASECCFGSIFIWRNQYDSYWGISHGCLIIKVTVHGTTFVLPPFGGVNEDLPKVLCALKQYFKGEPFEMHGIYEHTIERFQKYLPQVNKFTTDRDNWDYVYQRSSLASLSGRKLHGKKNHYNQFIKDNPEFVYEPITPANKDECIAYGKEWVEKRELTDPSIVAEYDAIKEGLNNLEKLQLRGGLIRLDGQVKAFTFGERAGKNTAVIHVEKADPDIRGLYTAINKEYIAHEWPDVTYINREEDMGKEGLREAKESYKPAFMVKKYNTVIR</sequence>
<dbReference type="InterPro" id="IPR016181">
    <property type="entry name" value="Acyl_CoA_acyltransferase"/>
</dbReference>
<organism evidence="2 3">
    <name type="scientific">Acidaminococcus fermentans (strain ATCC 25085 / DSM 20731 / CCUG 9996 / CIP 106432 / VR4)</name>
    <dbReference type="NCBI Taxonomy" id="591001"/>
    <lineage>
        <taxon>Bacteria</taxon>
        <taxon>Bacillati</taxon>
        <taxon>Bacillota</taxon>
        <taxon>Negativicutes</taxon>
        <taxon>Acidaminococcales</taxon>
        <taxon>Acidaminococcaceae</taxon>
        <taxon>Acidaminococcus</taxon>
    </lineage>
</organism>